<accession>A0A3S1BIV7</accession>
<dbReference type="EMBL" id="RQTK01000192">
    <property type="protein sequence ID" value="RUS84801.1"/>
    <property type="molecule type" value="Genomic_DNA"/>
</dbReference>
<keyword evidence="2" id="KW-1185">Reference proteome</keyword>
<dbReference type="AlphaFoldDB" id="A0A3S1BIV7"/>
<organism evidence="1 2">
    <name type="scientific">Elysia chlorotica</name>
    <name type="common">Eastern emerald elysia</name>
    <name type="synonym">Sea slug</name>
    <dbReference type="NCBI Taxonomy" id="188477"/>
    <lineage>
        <taxon>Eukaryota</taxon>
        <taxon>Metazoa</taxon>
        <taxon>Spiralia</taxon>
        <taxon>Lophotrochozoa</taxon>
        <taxon>Mollusca</taxon>
        <taxon>Gastropoda</taxon>
        <taxon>Heterobranchia</taxon>
        <taxon>Euthyneura</taxon>
        <taxon>Panpulmonata</taxon>
        <taxon>Sacoglossa</taxon>
        <taxon>Placobranchoidea</taxon>
        <taxon>Plakobranchidae</taxon>
        <taxon>Elysia</taxon>
    </lineage>
</organism>
<reference evidence="1 2" key="1">
    <citation type="submission" date="2019-01" db="EMBL/GenBank/DDBJ databases">
        <title>A draft genome assembly of the solar-powered sea slug Elysia chlorotica.</title>
        <authorList>
            <person name="Cai H."/>
            <person name="Li Q."/>
            <person name="Fang X."/>
            <person name="Li J."/>
            <person name="Curtis N.E."/>
            <person name="Altenburger A."/>
            <person name="Shibata T."/>
            <person name="Feng M."/>
            <person name="Maeda T."/>
            <person name="Schwartz J.A."/>
            <person name="Shigenobu S."/>
            <person name="Lundholm N."/>
            <person name="Nishiyama T."/>
            <person name="Yang H."/>
            <person name="Hasebe M."/>
            <person name="Li S."/>
            <person name="Pierce S.K."/>
            <person name="Wang J."/>
        </authorList>
    </citation>
    <scope>NUCLEOTIDE SEQUENCE [LARGE SCALE GENOMIC DNA]</scope>
    <source>
        <strain evidence="1">EC2010</strain>
        <tissue evidence="1">Whole organism of an adult</tissue>
    </source>
</reference>
<proteinExistence type="predicted"/>
<dbReference type="Proteomes" id="UP000271974">
    <property type="component" value="Unassembled WGS sequence"/>
</dbReference>
<sequence>MFCYNIIGWCEVKSYVYIVYIPKKKLFTHIFSVMFPLGLEKFQINYAQQNNWINPYFDEFFSSAHFSFTPLHFECIYLSLSSLAACCFLPFVSILSLFGIDCISLSLSLSLSFSLSPSLSLPHTHTHTHTHCLLLLVESVIGPMYDADKHVNIVSSIAYHVIFL</sequence>
<protein>
    <submittedName>
        <fullName evidence="1">Uncharacterized protein</fullName>
    </submittedName>
</protein>
<comment type="caution">
    <text evidence="1">The sequence shown here is derived from an EMBL/GenBank/DDBJ whole genome shotgun (WGS) entry which is preliminary data.</text>
</comment>
<evidence type="ECO:0000313" key="1">
    <source>
        <dbReference type="EMBL" id="RUS84801.1"/>
    </source>
</evidence>
<name>A0A3S1BIV7_ELYCH</name>
<gene>
    <name evidence="1" type="ORF">EGW08_007416</name>
</gene>
<evidence type="ECO:0000313" key="2">
    <source>
        <dbReference type="Proteomes" id="UP000271974"/>
    </source>
</evidence>